<accession>A0ABS8AZB6</accession>
<dbReference type="InterPro" id="IPR022409">
    <property type="entry name" value="PKD/Chitinase_dom"/>
</dbReference>
<dbReference type="SMART" id="SM00089">
    <property type="entry name" value="PKD"/>
    <property type="match status" value="1"/>
</dbReference>
<feature type="signal peptide" evidence="1">
    <location>
        <begin position="1"/>
        <end position="25"/>
    </location>
</feature>
<keyword evidence="4" id="KW-1185">Reference proteome</keyword>
<evidence type="ECO:0000313" key="4">
    <source>
        <dbReference type="Proteomes" id="UP001165296"/>
    </source>
</evidence>
<feature type="domain" description="PKD" evidence="2">
    <location>
        <begin position="183"/>
        <end position="249"/>
    </location>
</feature>
<dbReference type="Pfam" id="PF20009">
    <property type="entry name" value="GEVED"/>
    <property type="match status" value="4"/>
</dbReference>
<keyword evidence="1" id="KW-0732">Signal</keyword>
<dbReference type="InterPro" id="IPR045474">
    <property type="entry name" value="GEVED"/>
</dbReference>
<dbReference type="EMBL" id="JAJADR010000015">
    <property type="protein sequence ID" value="MCB2411152.1"/>
    <property type="molecule type" value="Genomic_DNA"/>
</dbReference>
<evidence type="ECO:0000259" key="2">
    <source>
        <dbReference type="PROSITE" id="PS50093"/>
    </source>
</evidence>
<dbReference type="InterPro" id="IPR013783">
    <property type="entry name" value="Ig-like_fold"/>
</dbReference>
<feature type="chain" id="PRO_5046426701" evidence="1">
    <location>
        <begin position="26"/>
        <end position="1384"/>
    </location>
</feature>
<comment type="caution">
    <text evidence="3">The sequence shown here is derived from an EMBL/GenBank/DDBJ whole genome shotgun (WGS) entry which is preliminary data.</text>
</comment>
<dbReference type="Gene3D" id="2.60.40.10">
    <property type="entry name" value="Immunoglobulins"/>
    <property type="match status" value="2"/>
</dbReference>
<proteinExistence type="predicted"/>
<evidence type="ECO:0000313" key="3">
    <source>
        <dbReference type="EMBL" id="MCB2411152.1"/>
    </source>
</evidence>
<dbReference type="Pfam" id="PF18911">
    <property type="entry name" value="PKD_4"/>
    <property type="match status" value="1"/>
</dbReference>
<dbReference type="SUPFAM" id="SSF49299">
    <property type="entry name" value="PKD domain"/>
    <property type="match status" value="1"/>
</dbReference>
<dbReference type="Proteomes" id="UP001165296">
    <property type="component" value="Unassembled WGS sequence"/>
</dbReference>
<reference evidence="3" key="1">
    <citation type="submission" date="2021-10" db="EMBL/GenBank/DDBJ databases">
        <authorList>
            <person name="Dean J.D."/>
            <person name="Kim M.K."/>
            <person name="Newey C.N."/>
            <person name="Stoker T.S."/>
            <person name="Thompson D.W."/>
            <person name="Grose J.H."/>
        </authorList>
    </citation>
    <scope>NUCLEOTIDE SEQUENCE</scope>
    <source>
        <strain evidence="3">BT178</strain>
    </source>
</reference>
<protein>
    <submittedName>
        <fullName evidence="3">GEVED domain-containing protein</fullName>
    </submittedName>
</protein>
<dbReference type="InterPro" id="IPR000601">
    <property type="entry name" value="PKD_dom"/>
</dbReference>
<organism evidence="3 4">
    <name type="scientific">Hymenobacter lucidus</name>
    <dbReference type="NCBI Taxonomy" id="2880930"/>
    <lineage>
        <taxon>Bacteria</taxon>
        <taxon>Pseudomonadati</taxon>
        <taxon>Bacteroidota</taxon>
        <taxon>Cytophagia</taxon>
        <taxon>Cytophagales</taxon>
        <taxon>Hymenobacteraceae</taxon>
        <taxon>Hymenobacter</taxon>
    </lineage>
</organism>
<evidence type="ECO:0000256" key="1">
    <source>
        <dbReference type="SAM" id="SignalP"/>
    </source>
</evidence>
<dbReference type="InterPro" id="IPR035986">
    <property type="entry name" value="PKD_dom_sf"/>
</dbReference>
<gene>
    <name evidence="3" type="ORF">LGH74_24405</name>
</gene>
<name>A0ABS8AZB6_9BACT</name>
<dbReference type="CDD" id="cd00146">
    <property type="entry name" value="PKD"/>
    <property type="match status" value="1"/>
</dbReference>
<dbReference type="RefSeq" id="WP_226180731.1">
    <property type="nucleotide sequence ID" value="NZ_JAJADR010000015.1"/>
</dbReference>
<sequence length="1384" mass="145980">MVNKYVLRGFFWSILWLTTAAGAWAQCPTAASCTPGRATNPNAAAFGMGIFNVTIGSINKNSAGVADGYQDYSCTLSTLLTPGAAYPISIRTNDNADENVRVWIDFNNDGSFNATSELFFSSNSSRLHTGTSLPVPASAITGTALRMRVAADYITAPLPTPCSTPQYSQTEDYAVTVGVNTQAPVAAFAVQTASACAGTFAFTDQSQRGPTSWRWRFGDGTTSTQQHPTHTYSTPGNYTVTLRACNAVGCDSTSRTQGISFYASAPVAASCAPRTLTSCCGYGLTQVTLNDMVSTSADASAGYEDFACTRRVTARQATPVTFQAITSALSNQDTRVYVDLNQDGTFATSELVFEALNQKNPSGFFVLPATAPVGQPLRLRIVTDLVNGPVGACLDRISGQVEDYSLVVEAAPCTTPTQAGRLDVLLGHSDPIERDSEKHVLMLIGHSPTAYVQWQQRPTTPSTAAWQDIPGATLPVYAERLYRQSPKQLRASVRCGTGAAVTTDPFTSAGGGLPPLHDPCNGPFITRVALSGTTLDNTSACSSLDGEAYSLHDPRVARHTGTVLAGETYDLSITTSDRAQLLIFLRYTDGKTGLRSEAPLMIPKPATTANVPTVFRLTLDSAFFASQALSLGEGSVFLRVRSVPYAAVIVNFPNWDGYFIGGETEDYLLRMQPKACSATVVSGTISGAAPVRCPSDVVTLQVFGYTLGSGLQWQTSADSLSWQDLPGQTRQSLTRKFPVTAYYRVRVAGCATSVFTPAVKVRVNSYLNCYCSSFSSTSISSPLLTRVRIVGTTLDNTSAASTSPAITQYAPTTPARTATLVRGATYGIELTVTAIGTNVPTALAGWIDLDHSGTYDSLEWVHLARVPTTVQGAVTFRAEWRVPMRALLGVTGLRVRTATNTIFRGGDACRVGLTSFAGETEEYQVTIVAAACGSAPLTAGTIAMPAAPACMQVLRSHDYTLGAQLQWQQSLDAGSTWTDVAGATDDQYLVPEVPRPTAQLLRLQARCGGSTAYSSSVPLAAAPQGPCYNYCTYPYRGKFFKNPPLPFVGYVDDVALAGTSLLNLSSGPSQLPLTPAQGFGSTGGYIVNWGAQVPNLTATLVRGGTYTLTVTTVSTGTTAVSPAVWIDWDHDNSLPDTESIGTRLPPASSRQTMTATVTVPLTAALGTTVMRVVASKLNYSSYENCTRQAEDAAEETENYLLEVVDQPGPALPTLAAAPLPLCTGSTLNLAASGAGTTAGYAWVGPAGFAASSATASVPAVAAANQGTYVAQAVRNGQRITSSIYVPVDVCLATRPGIGAGAVTISPNPTTGQCLVHLPEGLLPGREVHIRVRNVLGQLLSEQTLTPRTTTGTEAALNLQGQPRGLYLVEVSSSQGLFMGKVVLE</sequence>
<dbReference type="PROSITE" id="PS51257">
    <property type="entry name" value="PROKAR_LIPOPROTEIN"/>
    <property type="match status" value="1"/>
</dbReference>
<dbReference type="PROSITE" id="PS50093">
    <property type="entry name" value="PKD"/>
    <property type="match status" value="1"/>
</dbReference>